<protein>
    <submittedName>
        <fullName evidence="1">Uncharacterized protein</fullName>
    </submittedName>
</protein>
<reference evidence="1" key="2">
    <citation type="journal article" date="2015" name="Fish Shellfish Immunol.">
        <title>Early steps in the European eel (Anguilla anguilla)-Vibrio vulnificus interaction in the gills: Role of the RtxA13 toxin.</title>
        <authorList>
            <person name="Callol A."/>
            <person name="Pajuelo D."/>
            <person name="Ebbesson L."/>
            <person name="Teles M."/>
            <person name="MacKenzie S."/>
            <person name="Amaro C."/>
        </authorList>
    </citation>
    <scope>NUCLEOTIDE SEQUENCE</scope>
</reference>
<reference evidence="1" key="1">
    <citation type="submission" date="2014-11" db="EMBL/GenBank/DDBJ databases">
        <authorList>
            <person name="Amaro Gonzalez C."/>
        </authorList>
    </citation>
    <scope>NUCLEOTIDE SEQUENCE</scope>
</reference>
<dbReference type="AlphaFoldDB" id="A0A0E9Q0N8"/>
<sequence length="20" mass="2431">MIFSSVNLPSFNMYPLFFLY</sequence>
<accession>A0A0E9Q0N8</accession>
<evidence type="ECO:0000313" key="1">
    <source>
        <dbReference type="EMBL" id="JAH09880.1"/>
    </source>
</evidence>
<proteinExistence type="predicted"/>
<name>A0A0E9Q0N8_ANGAN</name>
<dbReference type="EMBL" id="GBXM01098697">
    <property type="protein sequence ID" value="JAH09880.1"/>
    <property type="molecule type" value="Transcribed_RNA"/>
</dbReference>
<organism evidence="1">
    <name type="scientific">Anguilla anguilla</name>
    <name type="common">European freshwater eel</name>
    <name type="synonym">Muraena anguilla</name>
    <dbReference type="NCBI Taxonomy" id="7936"/>
    <lineage>
        <taxon>Eukaryota</taxon>
        <taxon>Metazoa</taxon>
        <taxon>Chordata</taxon>
        <taxon>Craniata</taxon>
        <taxon>Vertebrata</taxon>
        <taxon>Euteleostomi</taxon>
        <taxon>Actinopterygii</taxon>
        <taxon>Neopterygii</taxon>
        <taxon>Teleostei</taxon>
        <taxon>Anguilliformes</taxon>
        <taxon>Anguillidae</taxon>
        <taxon>Anguilla</taxon>
    </lineage>
</organism>